<comment type="caution">
    <text evidence="1">The sequence shown here is derived from an EMBL/GenBank/DDBJ whole genome shotgun (WGS) entry which is preliminary data.</text>
</comment>
<organism evidence="1 2">
    <name type="scientific">Coemansia spiralis</name>
    <dbReference type="NCBI Taxonomy" id="417178"/>
    <lineage>
        <taxon>Eukaryota</taxon>
        <taxon>Fungi</taxon>
        <taxon>Fungi incertae sedis</taxon>
        <taxon>Zoopagomycota</taxon>
        <taxon>Kickxellomycotina</taxon>
        <taxon>Kickxellomycetes</taxon>
        <taxon>Kickxellales</taxon>
        <taxon>Kickxellaceae</taxon>
        <taxon>Coemansia</taxon>
    </lineage>
</organism>
<gene>
    <name evidence="1" type="ORF">GGI25_005354</name>
</gene>
<reference evidence="1" key="1">
    <citation type="submission" date="2022-07" db="EMBL/GenBank/DDBJ databases">
        <title>Phylogenomic reconstructions and comparative analyses of Kickxellomycotina fungi.</title>
        <authorList>
            <person name="Reynolds N.K."/>
            <person name="Stajich J.E."/>
            <person name="Barry K."/>
            <person name="Grigoriev I.V."/>
            <person name="Crous P."/>
            <person name="Smith M.E."/>
        </authorList>
    </citation>
    <scope>NUCLEOTIDE SEQUENCE</scope>
    <source>
        <strain evidence="1">NRRL 3115</strain>
    </source>
</reference>
<dbReference type="EMBL" id="JANBTW010000094">
    <property type="protein sequence ID" value="KAJ2671803.1"/>
    <property type="molecule type" value="Genomic_DNA"/>
</dbReference>
<sequence>MLTPIKDIKFPGDDAFCVIASLTLDDTHKARLIELSKKVPKHIPRPPIGDSVDIRALKPIALNGTYSVGNNIVHNTVGNLDHPAYLSSHVLLFAEIWLQDVQYEIPGFSVVASAVGNAQARDTCCYVANGLMLQVRISDNQTQLRAYMAGKGFCPVILEDLFSAKAGTKIDYTPFNITSIKGNNHIMSSKSSYYLRWSLFGSF</sequence>
<dbReference type="AlphaFoldDB" id="A0A9W8KWB2"/>
<accession>A0A9W8KWB2</accession>
<evidence type="ECO:0000313" key="1">
    <source>
        <dbReference type="EMBL" id="KAJ2671803.1"/>
    </source>
</evidence>
<dbReference type="Proteomes" id="UP001151518">
    <property type="component" value="Unassembled WGS sequence"/>
</dbReference>
<name>A0A9W8KWB2_9FUNG</name>
<protein>
    <submittedName>
        <fullName evidence="1">Uncharacterized protein</fullName>
    </submittedName>
</protein>
<evidence type="ECO:0000313" key="2">
    <source>
        <dbReference type="Proteomes" id="UP001151518"/>
    </source>
</evidence>
<proteinExistence type="predicted"/>